<sequence length="708" mass="76056">MDDQRLLRALLRRRHVLEAAGAAWAVSALGGCLWKEGEAQAAGPAVLGTNLSGLEWTQPILRRTAGTMPLVNYAPPRKAEIAWFASQGLRKNRLPISWEMLQPVLHDSRPNGDARKLVGEPGEFHAGYAQLITNVLDAHAAAGATCILDLHNYGRYRDFRYAADGSVPGLKPGPTPLHRAYSEDPNAIRERIFALAPGATLAPAHFADFWRRAAQRWKDHPGLAGWGLMNEPHDMPAPGGTEPTDGGGEDLAIWPAFARAAVQAIREVERNVPIYVGGNGWSAAASLADRNPGFPLQGENLVYEVHLYLDATSSGHAFDFDAESGKRAGGRFSRRAIDEDVGQRRLEPAVRWAQQHKVRLALTEVGLPVDDERWRPLFDRTMAYAVRNGVEVMTWLSGNHWPVRGHPLQVAPGWSAQGTVIPAAITAMQAAASRSAKTSKVDATPGQRPAAVQALLNRHQGSAWAMGHAFTDYVQGVPARDGQPVRAVADSGTGRLAMLHALATDEMPDVGWKPPVLRVADGKPAIECGGEKGFGLWCRTGAVQAGVRSRPAPAVPFGLQDEHVLMAVVRAGAPGSTGIVLQASTAEEGHASELVLEDGKPRARFVDATGRETALTAPHALEPGKPVVLTLVSGPAGQQLRVDGQSVATAQQHFEPAAFSQLLLGAGFTRYYPKAGFRGLLHGALVLRGRPTEAELADFERWLRSLAA</sequence>
<evidence type="ECO:0000256" key="1">
    <source>
        <dbReference type="ARBA" id="ARBA00022801"/>
    </source>
</evidence>
<dbReference type="Gene3D" id="3.20.20.80">
    <property type="entry name" value="Glycosidases"/>
    <property type="match status" value="1"/>
</dbReference>
<keyword evidence="5" id="KW-1185">Reference proteome</keyword>
<dbReference type="Proteomes" id="UP000617041">
    <property type="component" value="Unassembled WGS sequence"/>
</dbReference>
<dbReference type="EMBL" id="JAEDAO010000001">
    <property type="protein sequence ID" value="MBK0390983.1"/>
    <property type="molecule type" value="Genomic_DNA"/>
</dbReference>
<feature type="domain" description="Glycoside hydrolase family 5" evidence="3">
    <location>
        <begin position="81"/>
        <end position="399"/>
    </location>
</feature>
<dbReference type="GO" id="GO:0004553">
    <property type="term" value="F:hydrolase activity, hydrolyzing O-glycosyl compounds"/>
    <property type="evidence" value="ECO:0007669"/>
    <property type="project" value="InterPro"/>
</dbReference>
<dbReference type="PANTHER" id="PTHR34142:SF1">
    <property type="entry name" value="GLYCOSIDE HYDROLASE FAMILY 5 DOMAIN-CONTAINING PROTEIN"/>
    <property type="match status" value="1"/>
</dbReference>
<dbReference type="InterPro" id="IPR006311">
    <property type="entry name" value="TAT_signal"/>
</dbReference>
<dbReference type="PROSITE" id="PS51318">
    <property type="entry name" value="TAT"/>
    <property type="match status" value="1"/>
</dbReference>
<dbReference type="InterPro" id="IPR017853">
    <property type="entry name" value="GH"/>
</dbReference>
<dbReference type="GO" id="GO:0009251">
    <property type="term" value="P:glucan catabolic process"/>
    <property type="evidence" value="ECO:0007669"/>
    <property type="project" value="TreeGrafter"/>
</dbReference>
<name>A0A934UPV1_9BURK</name>
<keyword evidence="2" id="KW-0326">Glycosidase</keyword>
<comment type="caution">
    <text evidence="4">The sequence shown here is derived from an EMBL/GenBank/DDBJ whole genome shotgun (WGS) entry which is preliminary data.</text>
</comment>
<proteinExistence type="predicted"/>
<dbReference type="SUPFAM" id="SSF51445">
    <property type="entry name" value="(Trans)glycosidases"/>
    <property type="match status" value="1"/>
</dbReference>
<dbReference type="InterPro" id="IPR001547">
    <property type="entry name" value="Glyco_hydro_5"/>
</dbReference>
<protein>
    <submittedName>
        <fullName evidence="4">Cellulase family glycosylhydrolase</fullName>
    </submittedName>
</protein>
<gene>
    <name evidence="4" type="ORF">I8E28_00140</name>
</gene>
<dbReference type="PROSITE" id="PS51257">
    <property type="entry name" value="PROKAR_LIPOPROTEIN"/>
    <property type="match status" value="1"/>
</dbReference>
<dbReference type="RefSeq" id="WP_200785830.1">
    <property type="nucleotide sequence ID" value="NZ_JAEDAO010000001.1"/>
</dbReference>
<accession>A0A934UPV1</accession>
<evidence type="ECO:0000259" key="3">
    <source>
        <dbReference type="Pfam" id="PF00150"/>
    </source>
</evidence>
<organism evidence="4 5">
    <name type="scientific">Ramlibacter algicola</name>
    <dbReference type="NCBI Taxonomy" id="2795217"/>
    <lineage>
        <taxon>Bacteria</taxon>
        <taxon>Pseudomonadati</taxon>
        <taxon>Pseudomonadota</taxon>
        <taxon>Betaproteobacteria</taxon>
        <taxon>Burkholderiales</taxon>
        <taxon>Comamonadaceae</taxon>
        <taxon>Ramlibacter</taxon>
    </lineage>
</organism>
<dbReference type="PANTHER" id="PTHR34142">
    <property type="entry name" value="ENDO-BETA-1,4-GLUCANASE A"/>
    <property type="match status" value="1"/>
</dbReference>
<dbReference type="AlphaFoldDB" id="A0A934UPV1"/>
<keyword evidence="1" id="KW-0378">Hydrolase</keyword>
<evidence type="ECO:0000313" key="5">
    <source>
        <dbReference type="Proteomes" id="UP000617041"/>
    </source>
</evidence>
<evidence type="ECO:0000256" key="2">
    <source>
        <dbReference type="ARBA" id="ARBA00023295"/>
    </source>
</evidence>
<dbReference type="Pfam" id="PF00150">
    <property type="entry name" value="Cellulase"/>
    <property type="match status" value="1"/>
</dbReference>
<reference evidence="4" key="1">
    <citation type="submission" date="2020-12" db="EMBL/GenBank/DDBJ databases">
        <title>Ramlibacter sp. nov., isolated from a freshwater alga, Cryptomonas.</title>
        <authorList>
            <person name="Kim H.M."/>
            <person name="Jeon C.O."/>
        </authorList>
    </citation>
    <scope>NUCLEOTIDE SEQUENCE</scope>
    <source>
        <strain evidence="4">CrO1</strain>
    </source>
</reference>
<evidence type="ECO:0000313" key="4">
    <source>
        <dbReference type="EMBL" id="MBK0390983.1"/>
    </source>
</evidence>